<dbReference type="SUPFAM" id="SSF52540">
    <property type="entry name" value="P-loop containing nucleoside triphosphate hydrolases"/>
    <property type="match status" value="1"/>
</dbReference>
<protein>
    <submittedName>
        <fullName evidence="2">Pantothenate kinase</fullName>
    </submittedName>
</protein>
<organism evidence="2 3">
    <name type="scientific">Phyllobacterium trifolii</name>
    <dbReference type="NCBI Taxonomy" id="300193"/>
    <lineage>
        <taxon>Bacteria</taxon>
        <taxon>Pseudomonadati</taxon>
        <taxon>Pseudomonadota</taxon>
        <taxon>Alphaproteobacteria</taxon>
        <taxon>Hyphomicrobiales</taxon>
        <taxon>Phyllobacteriaceae</taxon>
        <taxon>Phyllobacterium</taxon>
    </lineage>
</organism>
<proteinExistence type="predicted"/>
<dbReference type="Pfam" id="PF00485">
    <property type="entry name" value="PRK"/>
    <property type="match status" value="1"/>
</dbReference>
<name>A0A839U856_9HYPH</name>
<dbReference type="InterPro" id="IPR006083">
    <property type="entry name" value="PRK/URK"/>
</dbReference>
<feature type="domain" description="Phosphoribulokinase/uridine kinase" evidence="1">
    <location>
        <begin position="51"/>
        <end position="220"/>
    </location>
</feature>
<dbReference type="PANTHER" id="PTHR10285">
    <property type="entry name" value="URIDINE KINASE"/>
    <property type="match status" value="1"/>
</dbReference>
<accession>A0A839U856</accession>
<gene>
    <name evidence="2" type="ORF">FHS21_003374</name>
</gene>
<dbReference type="InterPro" id="IPR027417">
    <property type="entry name" value="P-loop_NTPase"/>
</dbReference>
<dbReference type="Gene3D" id="3.40.50.300">
    <property type="entry name" value="P-loop containing nucleotide triphosphate hydrolases"/>
    <property type="match status" value="2"/>
</dbReference>
<dbReference type="AlphaFoldDB" id="A0A839U856"/>
<dbReference type="NCBIfam" id="NF006746">
    <property type="entry name" value="PRK09270.1-5"/>
    <property type="match status" value="1"/>
</dbReference>
<evidence type="ECO:0000313" key="2">
    <source>
        <dbReference type="EMBL" id="MBB3146958.1"/>
    </source>
</evidence>
<keyword evidence="2" id="KW-0808">Transferase</keyword>
<evidence type="ECO:0000313" key="3">
    <source>
        <dbReference type="Proteomes" id="UP000554520"/>
    </source>
</evidence>
<comment type="caution">
    <text evidence="2">The sequence shown here is derived from an EMBL/GenBank/DDBJ whole genome shotgun (WGS) entry which is preliminary data.</text>
</comment>
<dbReference type="Proteomes" id="UP000554520">
    <property type="component" value="Unassembled WGS sequence"/>
</dbReference>
<dbReference type="GO" id="GO:0016301">
    <property type="term" value="F:kinase activity"/>
    <property type="evidence" value="ECO:0007669"/>
    <property type="project" value="UniProtKB-KW"/>
</dbReference>
<sequence length="236" mass="25964">MLNPRKSFLPHKGGDTTYSIEYPNEHTTMLTTLEDLVPEILARAAGTPRLIVAIAGPPGSGKSTASASLCAAINLREADAAVVVPMDGFHLDNAILDALDLRKRKGSPPTFDVAGFEVLLRRLRETREDVVIPLFDRKLDLARAGAGIVKADQRILLVEGNYLLLNQPPWDRLAPLFDLTIFLDVDRLELENRLVQRWLAHGHNVGSAQARALSNDMPNAELVLEESRAADYTVKN</sequence>
<dbReference type="EMBL" id="JACHXN010000010">
    <property type="protein sequence ID" value="MBB3146958.1"/>
    <property type="molecule type" value="Genomic_DNA"/>
</dbReference>
<evidence type="ECO:0000259" key="1">
    <source>
        <dbReference type="Pfam" id="PF00485"/>
    </source>
</evidence>
<dbReference type="GO" id="GO:0005524">
    <property type="term" value="F:ATP binding"/>
    <property type="evidence" value="ECO:0007669"/>
    <property type="project" value="InterPro"/>
</dbReference>
<reference evidence="2 3" key="1">
    <citation type="submission" date="2020-08" db="EMBL/GenBank/DDBJ databases">
        <title>Genomic Encyclopedia of Type Strains, Phase III (KMG-III): the genomes of soil and plant-associated and newly described type strains.</title>
        <authorList>
            <person name="Whitman W."/>
        </authorList>
    </citation>
    <scope>NUCLEOTIDE SEQUENCE [LARGE SCALE GENOMIC DNA]</scope>
    <source>
        <strain evidence="2 3">CECT 7015</strain>
    </source>
</reference>
<keyword evidence="3" id="KW-1185">Reference proteome</keyword>
<keyword evidence="2" id="KW-0418">Kinase</keyword>